<dbReference type="Proteomes" id="UP001310248">
    <property type="component" value="Unassembled WGS sequence"/>
</dbReference>
<evidence type="ECO:0000256" key="2">
    <source>
        <dbReference type="ARBA" id="ARBA00023015"/>
    </source>
</evidence>
<dbReference type="RefSeq" id="WP_329775154.1">
    <property type="nucleotide sequence ID" value="NZ_JAYDYW010000006.1"/>
</dbReference>
<dbReference type="CDD" id="cd08422">
    <property type="entry name" value="PBP2_CrgA_like"/>
    <property type="match status" value="1"/>
</dbReference>
<evidence type="ECO:0000256" key="4">
    <source>
        <dbReference type="ARBA" id="ARBA00023163"/>
    </source>
</evidence>
<keyword evidence="4" id="KW-0804">Transcription</keyword>
<protein>
    <submittedName>
        <fullName evidence="6">LysR family transcriptional regulator</fullName>
    </submittedName>
</protein>
<dbReference type="Gene3D" id="1.10.10.10">
    <property type="entry name" value="Winged helix-like DNA-binding domain superfamily/Winged helix DNA-binding domain"/>
    <property type="match status" value="1"/>
</dbReference>
<evidence type="ECO:0000313" key="7">
    <source>
        <dbReference type="Proteomes" id="UP001310248"/>
    </source>
</evidence>
<sequence length="293" mass="33306">MRVEDLSLFIKVVESGSFSAAAHSLDLPRANVSRRINELEQSLSTRLFVRTTRKLNLTTQGQQYYESMQDIIRRLNDANSALHSHTASPSGLVKMGVNVGSDHYVIDILKSFKQRYPDINVEARYSNESYQGLFEHGLDMAMYVGSLDDSSFIARKLGGFSKVIIASPEYLEQNPVPVTPQDLLQHSCIIYRSYSQRLENRWQFTNQEIEVSYHHISNNYAHIAQAVEAGMGIALVPYILAYPMIEKGTVCHLMKDYVSSSEEAWMVYPSRNGLTHTARLLLDYIVSRVPEYL</sequence>
<evidence type="ECO:0000313" key="6">
    <source>
        <dbReference type="EMBL" id="MEE1673928.1"/>
    </source>
</evidence>
<dbReference type="InterPro" id="IPR058163">
    <property type="entry name" value="LysR-type_TF_proteobact-type"/>
</dbReference>
<dbReference type="Pfam" id="PF03466">
    <property type="entry name" value="LysR_substrate"/>
    <property type="match status" value="1"/>
</dbReference>
<keyword evidence="3" id="KW-0238">DNA-binding</keyword>
<dbReference type="PANTHER" id="PTHR30537">
    <property type="entry name" value="HTH-TYPE TRANSCRIPTIONAL REGULATOR"/>
    <property type="match status" value="1"/>
</dbReference>
<evidence type="ECO:0000256" key="3">
    <source>
        <dbReference type="ARBA" id="ARBA00023125"/>
    </source>
</evidence>
<dbReference type="SUPFAM" id="SSF53850">
    <property type="entry name" value="Periplasmic binding protein-like II"/>
    <property type="match status" value="1"/>
</dbReference>
<dbReference type="Pfam" id="PF00126">
    <property type="entry name" value="HTH_1"/>
    <property type="match status" value="1"/>
</dbReference>
<dbReference type="PROSITE" id="PS50931">
    <property type="entry name" value="HTH_LYSR"/>
    <property type="match status" value="1"/>
</dbReference>
<dbReference type="EMBL" id="JAYDYW010000006">
    <property type="protein sequence ID" value="MEE1673928.1"/>
    <property type="molecule type" value="Genomic_DNA"/>
</dbReference>
<name>A0ABU7G3M2_9ALTE</name>
<gene>
    <name evidence="6" type="ORF">SNR37_003355</name>
</gene>
<dbReference type="InterPro" id="IPR036390">
    <property type="entry name" value="WH_DNA-bd_sf"/>
</dbReference>
<dbReference type="SUPFAM" id="SSF46785">
    <property type="entry name" value="Winged helix' DNA-binding domain"/>
    <property type="match status" value="1"/>
</dbReference>
<dbReference type="InterPro" id="IPR005119">
    <property type="entry name" value="LysR_subst-bd"/>
</dbReference>
<accession>A0ABU7G3M2</accession>
<dbReference type="InterPro" id="IPR036388">
    <property type="entry name" value="WH-like_DNA-bd_sf"/>
</dbReference>
<reference evidence="7" key="1">
    <citation type="submission" date="2023-07" db="EMBL/GenBank/DDBJ databases">
        <title>Draft genome sequence of Agarivorans aestuarii strain ZMCS4, a CAZymes producing bacteria isolated from the marine brown algae Clodostephus spongiosus.</title>
        <authorList>
            <person name="Lorente B."/>
            <person name="Cabral C."/>
            <person name="Frias J."/>
            <person name="Faria J."/>
            <person name="Toubarro D."/>
        </authorList>
    </citation>
    <scope>NUCLEOTIDE SEQUENCE [LARGE SCALE GENOMIC DNA]</scope>
    <source>
        <strain evidence="7">ZMCS4</strain>
    </source>
</reference>
<evidence type="ECO:0000259" key="5">
    <source>
        <dbReference type="PROSITE" id="PS50931"/>
    </source>
</evidence>
<dbReference type="InterPro" id="IPR000847">
    <property type="entry name" value="LysR_HTH_N"/>
</dbReference>
<feature type="domain" description="HTH lysR-type" evidence="5">
    <location>
        <begin position="1"/>
        <end position="58"/>
    </location>
</feature>
<comment type="similarity">
    <text evidence="1">Belongs to the LysR transcriptional regulatory family.</text>
</comment>
<proteinExistence type="inferred from homology"/>
<comment type="caution">
    <text evidence="6">The sequence shown here is derived from an EMBL/GenBank/DDBJ whole genome shotgun (WGS) entry which is preliminary data.</text>
</comment>
<dbReference type="PANTHER" id="PTHR30537:SF5">
    <property type="entry name" value="HTH-TYPE TRANSCRIPTIONAL ACTIVATOR TTDR-RELATED"/>
    <property type="match status" value="1"/>
</dbReference>
<evidence type="ECO:0000256" key="1">
    <source>
        <dbReference type="ARBA" id="ARBA00009437"/>
    </source>
</evidence>
<keyword evidence="7" id="KW-1185">Reference proteome</keyword>
<keyword evidence="2" id="KW-0805">Transcription regulation</keyword>
<dbReference type="Gene3D" id="3.40.190.290">
    <property type="match status" value="1"/>
</dbReference>
<organism evidence="6 7">
    <name type="scientific">Agarivorans aestuarii</name>
    <dbReference type="NCBI Taxonomy" id="1563703"/>
    <lineage>
        <taxon>Bacteria</taxon>
        <taxon>Pseudomonadati</taxon>
        <taxon>Pseudomonadota</taxon>
        <taxon>Gammaproteobacteria</taxon>
        <taxon>Alteromonadales</taxon>
        <taxon>Alteromonadaceae</taxon>
        <taxon>Agarivorans</taxon>
    </lineage>
</organism>